<dbReference type="SUPFAM" id="SSF52799">
    <property type="entry name" value="(Phosphotyrosine protein) phosphatases II"/>
    <property type="match status" value="1"/>
</dbReference>
<dbReference type="CDD" id="cd14498">
    <property type="entry name" value="DSP"/>
    <property type="match status" value="1"/>
</dbReference>
<proteinExistence type="inferred from homology"/>
<dbReference type="PANTHER" id="PTHR10159">
    <property type="entry name" value="DUAL SPECIFICITY PROTEIN PHOSPHATASE"/>
    <property type="match status" value="1"/>
</dbReference>
<evidence type="ECO:0000313" key="6">
    <source>
        <dbReference type="Ensembl" id="ENSPKIP00000035717.1"/>
    </source>
</evidence>
<dbReference type="GO" id="GO:0043409">
    <property type="term" value="P:negative regulation of MAPK cascade"/>
    <property type="evidence" value="ECO:0007669"/>
    <property type="project" value="TreeGrafter"/>
</dbReference>
<dbReference type="GO" id="GO:0017017">
    <property type="term" value="F:MAP kinase tyrosine/serine/threonine phosphatase activity"/>
    <property type="evidence" value="ECO:0007669"/>
    <property type="project" value="TreeGrafter"/>
</dbReference>
<dbReference type="InterPro" id="IPR000387">
    <property type="entry name" value="Tyr_Pase_dom"/>
</dbReference>
<dbReference type="GO" id="GO:0005737">
    <property type="term" value="C:cytoplasm"/>
    <property type="evidence" value="ECO:0007669"/>
    <property type="project" value="TreeGrafter"/>
</dbReference>
<dbReference type="GeneTree" id="ENSGT01030000234858"/>
<dbReference type="AlphaFoldDB" id="A0A3B3SY79"/>
<dbReference type="PROSITE" id="PS50056">
    <property type="entry name" value="TYR_PHOSPHATASE_2"/>
    <property type="match status" value="1"/>
</dbReference>
<dbReference type="Pfam" id="PF00782">
    <property type="entry name" value="DSPc"/>
    <property type="match status" value="1"/>
</dbReference>
<accession>A0A3B3SY79</accession>
<reference evidence="6" key="1">
    <citation type="submission" date="2025-08" db="UniProtKB">
        <authorList>
            <consortium name="Ensembl"/>
        </authorList>
    </citation>
    <scope>IDENTIFICATION</scope>
</reference>
<name>A0A3B3SY79_9TELE</name>
<dbReference type="Ensembl" id="ENSPKIT00000016652.1">
    <property type="protein sequence ID" value="ENSPKIP00000035717.1"/>
    <property type="gene ID" value="ENSPKIG00000014558.1"/>
</dbReference>
<keyword evidence="7" id="KW-1185">Reference proteome</keyword>
<evidence type="ECO:0000256" key="1">
    <source>
        <dbReference type="ARBA" id="ARBA00008601"/>
    </source>
</evidence>
<evidence type="ECO:0000256" key="4">
    <source>
        <dbReference type="ARBA" id="ARBA00022912"/>
    </source>
</evidence>
<sequence>CKTGCVLQAARLSGRRPHTVTFTAKIQSGLTLCRSHIDGIIDMSNVPPERSLLLIPCSCSRGGRHSWSRLKVDIGDLSMAAEGLVNQQRRFSDINECIDASSEKRKRVLVHCLDGFSLAPTCVIQYLMVKRNMTLIAAYELLRAKHPVNLKESHQNVLVNLEQALRPWKKVDPECCKQALSRKVAWR</sequence>
<dbReference type="Gene3D" id="3.90.190.10">
    <property type="entry name" value="Protein tyrosine phosphatase superfamily"/>
    <property type="match status" value="1"/>
</dbReference>
<feature type="domain" description="Tyrosine specific protein phosphatases" evidence="5">
    <location>
        <begin position="89"/>
        <end position="157"/>
    </location>
</feature>
<keyword evidence="4" id="KW-0904">Protein phosphatase</keyword>
<dbReference type="InterPro" id="IPR000340">
    <property type="entry name" value="Dual-sp_phosphatase_cat-dom"/>
</dbReference>
<dbReference type="EC" id="3.1.3.48" evidence="2"/>
<organism evidence="6 7">
    <name type="scientific">Paramormyrops kingsleyae</name>
    <dbReference type="NCBI Taxonomy" id="1676925"/>
    <lineage>
        <taxon>Eukaryota</taxon>
        <taxon>Metazoa</taxon>
        <taxon>Chordata</taxon>
        <taxon>Craniata</taxon>
        <taxon>Vertebrata</taxon>
        <taxon>Euteleostomi</taxon>
        <taxon>Actinopterygii</taxon>
        <taxon>Neopterygii</taxon>
        <taxon>Teleostei</taxon>
        <taxon>Osteoglossocephala</taxon>
        <taxon>Osteoglossomorpha</taxon>
        <taxon>Osteoglossiformes</taxon>
        <taxon>Mormyridae</taxon>
        <taxon>Paramormyrops</taxon>
    </lineage>
</organism>
<protein>
    <recommendedName>
        <fullName evidence="2">protein-tyrosine-phosphatase</fullName>
        <ecNumber evidence="2">3.1.3.48</ecNumber>
    </recommendedName>
</protein>
<keyword evidence="3" id="KW-0378">Hydrolase</keyword>
<dbReference type="InterPro" id="IPR029021">
    <property type="entry name" value="Prot-tyrosine_phosphatase-like"/>
</dbReference>
<dbReference type="SMART" id="SM00195">
    <property type="entry name" value="DSPc"/>
    <property type="match status" value="1"/>
</dbReference>
<evidence type="ECO:0000256" key="2">
    <source>
        <dbReference type="ARBA" id="ARBA00013064"/>
    </source>
</evidence>
<dbReference type="GO" id="GO:0008330">
    <property type="term" value="F:protein tyrosine/threonine phosphatase activity"/>
    <property type="evidence" value="ECO:0007669"/>
    <property type="project" value="TreeGrafter"/>
</dbReference>
<dbReference type="Proteomes" id="UP000261540">
    <property type="component" value="Unplaced"/>
</dbReference>
<dbReference type="InterPro" id="IPR020422">
    <property type="entry name" value="TYR_PHOSPHATASE_DUAL_dom"/>
</dbReference>
<evidence type="ECO:0000259" key="5">
    <source>
        <dbReference type="PROSITE" id="PS50056"/>
    </source>
</evidence>
<dbReference type="PANTHER" id="PTHR10159:SF519">
    <property type="entry name" value="DUAL SPECIFICITY PROTEIN PHOSPHATASE MPK3"/>
    <property type="match status" value="1"/>
</dbReference>
<evidence type="ECO:0000313" key="7">
    <source>
        <dbReference type="Proteomes" id="UP000261540"/>
    </source>
</evidence>
<comment type="similarity">
    <text evidence="1">Belongs to the protein-tyrosine phosphatase family. Non-receptor class dual specificity subfamily.</text>
</comment>
<evidence type="ECO:0000256" key="3">
    <source>
        <dbReference type="ARBA" id="ARBA00022801"/>
    </source>
</evidence>
<dbReference type="STRING" id="1676925.ENSPKIP00000035717"/>
<dbReference type="GO" id="GO:0033550">
    <property type="term" value="F:MAP kinase tyrosine phosphatase activity"/>
    <property type="evidence" value="ECO:0007669"/>
    <property type="project" value="TreeGrafter"/>
</dbReference>
<reference evidence="6" key="2">
    <citation type="submission" date="2025-09" db="UniProtKB">
        <authorList>
            <consortium name="Ensembl"/>
        </authorList>
    </citation>
    <scope>IDENTIFICATION</scope>
</reference>